<evidence type="ECO:0000313" key="1">
    <source>
        <dbReference type="EMBL" id="VFJ78009.1"/>
    </source>
</evidence>
<dbReference type="Gene3D" id="3.40.50.1820">
    <property type="entry name" value="alpha/beta hydrolase"/>
    <property type="match status" value="1"/>
</dbReference>
<dbReference type="AlphaFoldDB" id="A0A450U451"/>
<protein>
    <submittedName>
        <fullName evidence="1">Uncharacterized protein</fullName>
    </submittedName>
</protein>
<dbReference type="EMBL" id="CAADFE010000161">
    <property type="protein sequence ID" value="VFJ78009.1"/>
    <property type="molecule type" value="Genomic_DNA"/>
</dbReference>
<sequence>MSFGEIENATPGNRQIPLRQRLASGSNWLDPGDVARFVRVYRANLEALSGYRPSPWEGKIVFLSARERIGGEGEGLEFGWRKFTREIDHHTVSGNHFTMHRQPNVHEIAKVLKSLPRPVGLSARLL</sequence>
<accession>A0A450U451</accession>
<organism evidence="1">
    <name type="scientific">Candidatus Kentrum sp. FW</name>
    <dbReference type="NCBI Taxonomy" id="2126338"/>
    <lineage>
        <taxon>Bacteria</taxon>
        <taxon>Pseudomonadati</taxon>
        <taxon>Pseudomonadota</taxon>
        <taxon>Gammaproteobacteria</taxon>
        <taxon>Candidatus Kentrum</taxon>
    </lineage>
</organism>
<dbReference type="SUPFAM" id="SSF53474">
    <property type="entry name" value="alpha/beta-Hydrolases"/>
    <property type="match status" value="1"/>
</dbReference>
<reference evidence="1" key="1">
    <citation type="submission" date="2019-02" db="EMBL/GenBank/DDBJ databases">
        <authorList>
            <person name="Gruber-Vodicka R. H."/>
            <person name="Seah K. B. B."/>
        </authorList>
    </citation>
    <scope>NUCLEOTIDE SEQUENCE</scope>
    <source>
        <strain evidence="1">BECK_BZ131</strain>
    </source>
</reference>
<proteinExistence type="predicted"/>
<name>A0A450U451_9GAMM</name>
<dbReference type="InterPro" id="IPR029058">
    <property type="entry name" value="AB_hydrolase_fold"/>
</dbReference>
<gene>
    <name evidence="1" type="ORF">BECKFW1821C_GA0114237_11615</name>
</gene>